<evidence type="ECO:0000313" key="1">
    <source>
        <dbReference type="EMBL" id="MBB5048747.1"/>
    </source>
</evidence>
<comment type="caution">
    <text evidence="1">The sequence shown here is derived from an EMBL/GenBank/DDBJ whole genome shotgun (WGS) entry which is preliminary data.</text>
</comment>
<organism evidence="1 2">
    <name type="scientific">Rhodopseudomonas rhenobacensis</name>
    <dbReference type="NCBI Taxonomy" id="87461"/>
    <lineage>
        <taxon>Bacteria</taxon>
        <taxon>Pseudomonadati</taxon>
        <taxon>Pseudomonadota</taxon>
        <taxon>Alphaproteobacteria</taxon>
        <taxon>Hyphomicrobiales</taxon>
        <taxon>Nitrobacteraceae</taxon>
        <taxon>Rhodopseudomonas</taxon>
    </lineage>
</organism>
<proteinExistence type="predicted"/>
<gene>
    <name evidence="1" type="ORF">HNR60_003517</name>
</gene>
<dbReference type="InterPro" id="IPR026421">
    <property type="entry name" value="Mod_peptide_prec_CbpA"/>
</dbReference>
<sequence>MTKIATSTTARPATEPAVLRPDVIAIRKTCDSEGTGLSHFVLMDKEAAK</sequence>
<reference evidence="1 2" key="1">
    <citation type="submission" date="2020-08" db="EMBL/GenBank/DDBJ databases">
        <title>Genomic Encyclopedia of Type Strains, Phase IV (KMG-IV): sequencing the most valuable type-strain genomes for metagenomic binning, comparative biology and taxonomic classification.</title>
        <authorList>
            <person name="Goeker M."/>
        </authorList>
    </citation>
    <scope>NUCLEOTIDE SEQUENCE [LARGE SCALE GENOMIC DNA]</scope>
    <source>
        <strain evidence="1 2">DSM 12706</strain>
    </source>
</reference>
<dbReference type="NCBIfam" id="TIGR04164">
    <property type="entry name" value="cobo_pep"/>
    <property type="match status" value="1"/>
</dbReference>
<evidence type="ECO:0000313" key="2">
    <source>
        <dbReference type="Proteomes" id="UP000542353"/>
    </source>
</evidence>
<name>A0A7W7Z785_9BRAD</name>
<protein>
    <submittedName>
        <fullName evidence="1">Modified peptide CbpA</fullName>
    </submittedName>
</protein>
<dbReference type="EMBL" id="JACHIH010000025">
    <property type="protein sequence ID" value="MBB5048747.1"/>
    <property type="molecule type" value="Genomic_DNA"/>
</dbReference>
<dbReference type="RefSeq" id="WP_184259773.1">
    <property type="nucleotide sequence ID" value="NZ_JACHIH010000025.1"/>
</dbReference>
<dbReference type="Proteomes" id="UP000542353">
    <property type="component" value="Unassembled WGS sequence"/>
</dbReference>
<keyword evidence="2" id="KW-1185">Reference proteome</keyword>
<dbReference type="AlphaFoldDB" id="A0A7W7Z785"/>
<accession>A0A7W7Z785</accession>